<dbReference type="RefSeq" id="WP_188941590.1">
    <property type="nucleotide sequence ID" value="NZ_BMNA01000004.1"/>
</dbReference>
<keyword evidence="3" id="KW-1185">Reference proteome</keyword>
<dbReference type="Proteomes" id="UP000655208">
    <property type="component" value="Unassembled WGS sequence"/>
</dbReference>
<sequence length="67" mass="7323">MVLTVWMLSAPAALLGAWVWLLCEYHADRVRIRQARPVGRTAVRTAGGPAAPVRYEPYVCTSVPSPS</sequence>
<keyword evidence="1" id="KW-1133">Transmembrane helix</keyword>
<feature type="transmembrane region" description="Helical" evidence="1">
    <location>
        <begin position="6"/>
        <end position="23"/>
    </location>
</feature>
<evidence type="ECO:0000313" key="2">
    <source>
        <dbReference type="EMBL" id="GGM01555.1"/>
    </source>
</evidence>
<name>A0A917SYP4_9ACTN</name>
<keyword evidence="1" id="KW-0812">Transmembrane</keyword>
<protein>
    <submittedName>
        <fullName evidence="2">Uncharacterized protein</fullName>
    </submittedName>
</protein>
<dbReference type="AlphaFoldDB" id="A0A917SYP4"/>
<evidence type="ECO:0000313" key="3">
    <source>
        <dbReference type="Proteomes" id="UP000655208"/>
    </source>
</evidence>
<reference evidence="2" key="2">
    <citation type="submission" date="2020-09" db="EMBL/GenBank/DDBJ databases">
        <authorList>
            <person name="Sun Q."/>
            <person name="Zhou Y."/>
        </authorList>
    </citation>
    <scope>NUCLEOTIDE SEQUENCE</scope>
    <source>
        <strain evidence="2">CGMCC 4.7308</strain>
    </source>
</reference>
<comment type="caution">
    <text evidence="2">The sequence shown here is derived from an EMBL/GenBank/DDBJ whole genome shotgun (WGS) entry which is preliminary data.</text>
</comment>
<gene>
    <name evidence="2" type="ORF">GCM10011594_22010</name>
</gene>
<evidence type="ECO:0000256" key="1">
    <source>
        <dbReference type="SAM" id="Phobius"/>
    </source>
</evidence>
<proteinExistence type="predicted"/>
<dbReference type="EMBL" id="BMNA01000004">
    <property type="protein sequence ID" value="GGM01555.1"/>
    <property type="molecule type" value="Genomic_DNA"/>
</dbReference>
<reference evidence="2" key="1">
    <citation type="journal article" date="2014" name="Int. J. Syst. Evol. Microbiol.">
        <title>Complete genome sequence of Corynebacterium casei LMG S-19264T (=DSM 44701T), isolated from a smear-ripened cheese.</title>
        <authorList>
            <consortium name="US DOE Joint Genome Institute (JGI-PGF)"/>
            <person name="Walter F."/>
            <person name="Albersmeier A."/>
            <person name="Kalinowski J."/>
            <person name="Ruckert C."/>
        </authorList>
    </citation>
    <scope>NUCLEOTIDE SEQUENCE</scope>
    <source>
        <strain evidence="2">CGMCC 4.7308</strain>
    </source>
</reference>
<accession>A0A917SYP4</accession>
<keyword evidence="1" id="KW-0472">Membrane</keyword>
<organism evidence="2 3">
    <name type="scientific">Nakamurella endophytica</name>
    <dbReference type="NCBI Taxonomy" id="1748367"/>
    <lineage>
        <taxon>Bacteria</taxon>
        <taxon>Bacillati</taxon>
        <taxon>Actinomycetota</taxon>
        <taxon>Actinomycetes</taxon>
        <taxon>Nakamurellales</taxon>
        <taxon>Nakamurellaceae</taxon>
        <taxon>Nakamurella</taxon>
    </lineage>
</organism>